<reference evidence="3" key="1">
    <citation type="submission" date="2025-08" db="UniProtKB">
        <authorList>
            <consortium name="RefSeq"/>
        </authorList>
    </citation>
    <scope>IDENTIFICATION</scope>
</reference>
<protein>
    <submittedName>
        <fullName evidence="3">Transmembrane protein 217</fullName>
    </submittedName>
</protein>
<evidence type="ECO:0000256" key="1">
    <source>
        <dbReference type="SAM" id="Phobius"/>
    </source>
</evidence>
<dbReference type="Pfam" id="PF15049">
    <property type="entry name" value="DUF4534"/>
    <property type="match status" value="1"/>
</dbReference>
<sequence length="195" mass="22749">MRSHRPQHWCGITAKTGTVLSGVFTIVATDMYLTFEQKHLKGSDCAELKGRAKSVNMLINQFITCWSWNIVLFLSSITIIISCLHLYSVYARMYTGLMIYIAWIPSYEIANIVIQVLTNKESLIGEVRFMRWFGLVSRIFMHCFWIFFVVTYAHTIYKNEGQGNIVPYNRYISTGRGEFPWQKSKIVNFSRHYSE</sequence>
<dbReference type="PANTHER" id="PTHR34928">
    <property type="entry name" value="TRANSMEMBRANE PROTEIN 217"/>
    <property type="match status" value="1"/>
</dbReference>
<organism evidence="2 3">
    <name type="scientific">Ceratotherium simum simum</name>
    <name type="common">Southern white rhinoceros</name>
    <dbReference type="NCBI Taxonomy" id="73337"/>
    <lineage>
        <taxon>Eukaryota</taxon>
        <taxon>Metazoa</taxon>
        <taxon>Chordata</taxon>
        <taxon>Craniata</taxon>
        <taxon>Vertebrata</taxon>
        <taxon>Euteleostomi</taxon>
        <taxon>Mammalia</taxon>
        <taxon>Eutheria</taxon>
        <taxon>Laurasiatheria</taxon>
        <taxon>Perissodactyla</taxon>
        <taxon>Rhinocerotidae</taxon>
        <taxon>Ceratotherium</taxon>
    </lineage>
</organism>
<dbReference type="RefSeq" id="XP_014638359.1">
    <property type="nucleotide sequence ID" value="XM_014782873.1"/>
</dbReference>
<accession>A0ABM1CFM8</accession>
<feature type="transmembrane region" description="Helical" evidence="1">
    <location>
        <begin position="12"/>
        <end position="33"/>
    </location>
</feature>
<dbReference type="GeneID" id="101405592"/>
<keyword evidence="2" id="KW-1185">Reference proteome</keyword>
<keyword evidence="1" id="KW-1133">Transmembrane helix</keyword>
<evidence type="ECO:0000313" key="2">
    <source>
        <dbReference type="Proteomes" id="UP000694910"/>
    </source>
</evidence>
<feature type="transmembrane region" description="Helical" evidence="1">
    <location>
        <begin position="66"/>
        <end position="90"/>
    </location>
</feature>
<keyword evidence="1 3" id="KW-0812">Transmembrane</keyword>
<feature type="transmembrane region" description="Helical" evidence="1">
    <location>
        <begin position="129"/>
        <end position="153"/>
    </location>
</feature>
<evidence type="ECO:0000313" key="3">
    <source>
        <dbReference type="RefSeq" id="XP_014638359.1"/>
    </source>
</evidence>
<dbReference type="PANTHER" id="PTHR34928:SF2">
    <property type="entry name" value="TRANSMEMBRANE PROTEIN 217"/>
    <property type="match status" value="1"/>
</dbReference>
<dbReference type="InterPro" id="IPR027862">
    <property type="entry name" value="DUF4534"/>
</dbReference>
<gene>
    <name evidence="3" type="primary">LOC101405592</name>
</gene>
<feature type="transmembrane region" description="Helical" evidence="1">
    <location>
        <begin position="97"/>
        <end position="117"/>
    </location>
</feature>
<proteinExistence type="predicted"/>
<name>A0ABM1CFM8_CERSS</name>
<dbReference type="Proteomes" id="UP000694910">
    <property type="component" value="Unplaced"/>
</dbReference>
<keyword evidence="1" id="KW-0472">Membrane</keyword>